<evidence type="ECO:0000313" key="3">
    <source>
        <dbReference type="Proteomes" id="UP000184188"/>
    </source>
</evidence>
<evidence type="ECO:0000313" key="2">
    <source>
        <dbReference type="EMBL" id="OJJ43876.1"/>
    </source>
</evidence>
<dbReference type="VEuPathDB" id="FungiDB:ASPZODRAFT_890329"/>
<dbReference type="InterPro" id="IPR021858">
    <property type="entry name" value="Fun_TF"/>
</dbReference>
<dbReference type="PANTHER" id="PTHR37540:SF10">
    <property type="entry name" value="SIGMA-70 REGION 2 FAMILY PROTEIN"/>
    <property type="match status" value="1"/>
</dbReference>
<proteinExistence type="predicted"/>
<dbReference type="RefSeq" id="XP_022578386.1">
    <property type="nucleotide sequence ID" value="XM_022730342.1"/>
</dbReference>
<organism evidence="2 3">
    <name type="scientific">Penicilliopsis zonata CBS 506.65</name>
    <dbReference type="NCBI Taxonomy" id="1073090"/>
    <lineage>
        <taxon>Eukaryota</taxon>
        <taxon>Fungi</taxon>
        <taxon>Dikarya</taxon>
        <taxon>Ascomycota</taxon>
        <taxon>Pezizomycotina</taxon>
        <taxon>Eurotiomycetes</taxon>
        <taxon>Eurotiomycetidae</taxon>
        <taxon>Eurotiales</taxon>
        <taxon>Aspergillaceae</taxon>
        <taxon>Penicilliopsis</taxon>
    </lineage>
</organism>
<dbReference type="Pfam" id="PF11951">
    <property type="entry name" value="Fungal_trans_2"/>
    <property type="match status" value="1"/>
</dbReference>
<keyword evidence="3" id="KW-1185">Reference proteome</keyword>
<dbReference type="GeneID" id="34616806"/>
<feature type="region of interest" description="Disordered" evidence="1">
    <location>
        <begin position="79"/>
        <end position="101"/>
    </location>
</feature>
<dbReference type="EMBL" id="KV878350">
    <property type="protein sequence ID" value="OJJ43876.1"/>
    <property type="molecule type" value="Genomic_DNA"/>
</dbReference>
<dbReference type="OrthoDB" id="4159781at2759"/>
<dbReference type="Proteomes" id="UP000184188">
    <property type="component" value="Unassembled WGS sequence"/>
</dbReference>
<protein>
    <recommendedName>
        <fullName evidence="4">Transcription factor domain-containing protein</fullName>
    </recommendedName>
</protein>
<evidence type="ECO:0000256" key="1">
    <source>
        <dbReference type="SAM" id="MobiDB-lite"/>
    </source>
</evidence>
<gene>
    <name evidence="2" type="ORF">ASPZODRAFT_890329</name>
</gene>
<accession>A0A1L9S9P7</accession>
<sequence>MSKGPASIDLTFITVQHSRDGLKASGDRTVRSHVTRYQWRKHNEQRRREAISSGRMKRRTGEFLPLRMELDCTALTGLRRGNSADDVTPGQGDRELDSDTNEPVRVLPIPRLVGGHRVDPFRSYPVSWKPFFPSLVDHYLVHMAVDIPELDQPGNQGLLRTRWFPLVISEPALFHVILLIAASHHASVHGSPDSLRLNLLQLRHAAVQSINDALAARPAALGDALIGAVAKMASYEAMFGTTDHYNIHMQGLIQLIRLRGGFGALGLDGLLRRIVIWIDRNAAHLHQLPLYFPGLDFASGRPLLEPSPSHFLGFS</sequence>
<evidence type="ECO:0008006" key="4">
    <source>
        <dbReference type="Google" id="ProtNLM"/>
    </source>
</evidence>
<reference evidence="3" key="1">
    <citation type="journal article" date="2017" name="Genome Biol.">
        <title>Comparative genomics reveals high biological diversity and specific adaptations in the industrially and medically important fungal genus Aspergillus.</title>
        <authorList>
            <person name="de Vries R.P."/>
            <person name="Riley R."/>
            <person name="Wiebenga A."/>
            <person name="Aguilar-Osorio G."/>
            <person name="Amillis S."/>
            <person name="Uchima C.A."/>
            <person name="Anderluh G."/>
            <person name="Asadollahi M."/>
            <person name="Askin M."/>
            <person name="Barry K."/>
            <person name="Battaglia E."/>
            <person name="Bayram O."/>
            <person name="Benocci T."/>
            <person name="Braus-Stromeyer S.A."/>
            <person name="Caldana C."/>
            <person name="Canovas D."/>
            <person name="Cerqueira G.C."/>
            <person name="Chen F."/>
            <person name="Chen W."/>
            <person name="Choi C."/>
            <person name="Clum A."/>
            <person name="Dos Santos R.A."/>
            <person name="Damasio A.R."/>
            <person name="Diallinas G."/>
            <person name="Emri T."/>
            <person name="Fekete E."/>
            <person name="Flipphi M."/>
            <person name="Freyberg S."/>
            <person name="Gallo A."/>
            <person name="Gournas C."/>
            <person name="Habgood R."/>
            <person name="Hainaut M."/>
            <person name="Harispe M.L."/>
            <person name="Henrissat B."/>
            <person name="Hilden K.S."/>
            <person name="Hope R."/>
            <person name="Hossain A."/>
            <person name="Karabika E."/>
            <person name="Karaffa L."/>
            <person name="Karanyi Z."/>
            <person name="Krasevec N."/>
            <person name="Kuo A."/>
            <person name="Kusch H."/>
            <person name="LaButti K."/>
            <person name="Lagendijk E.L."/>
            <person name="Lapidus A."/>
            <person name="Levasseur A."/>
            <person name="Lindquist E."/>
            <person name="Lipzen A."/>
            <person name="Logrieco A.F."/>
            <person name="MacCabe A."/>
            <person name="Maekelae M.R."/>
            <person name="Malavazi I."/>
            <person name="Melin P."/>
            <person name="Meyer V."/>
            <person name="Mielnichuk N."/>
            <person name="Miskei M."/>
            <person name="Molnar A.P."/>
            <person name="Mule G."/>
            <person name="Ngan C.Y."/>
            <person name="Orejas M."/>
            <person name="Orosz E."/>
            <person name="Ouedraogo J.P."/>
            <person name="Overkamp K.M."/>
            <person name="Park H.-S."/>
            <person name="Perrone G."/>
            <person name="Piumi F."/>
            <person name="Punt P.J."/>
            <person name="Ram A.F."/>
            <person name="Ramon A."/>
            <person name="Rauscher S."/>
            <person name="Record E."/>
            <person name="Riano-Pachon D.M."/>
            <person name="Robert V."/>
            <person name="Roehrig J."/>
            <person name="Ruller R."/>
            <person name="Salamov A."/>
            <person name="Salih N.S."/>
            <person name="Samson R.A."/>
            <person name="Sandor E."/>
            <person name="Sanguinetti M."/>
            <person name="Schuetze T."/>
            <person name="Sepcic K."/>
            <person name="Shelest E."/>
            <person name="Sherlock G."/>
            <person name="Sophianopoulou V."/>
            <person name="Squina F.M."/>
            <person name="Sun H."/>
            <person name="Susca A."/>
            <person name="Todd R.B."/>
            <person name="Tsang A."/>
            <person name="Unkles S.E."/>
            <person name="van de Wiele N."/>
            <person name="van Rossen-Uffink D."/>
            <person name="Oliveira J.V."/>
            <person name="Vesth T.C."/>
            <person name="Visser J."/>
            <person name="Yu J.-H."/>
            <person name="Zhou M."/>
            <person name="Andersen M.R."/>
            <person name="Archer D.B."/>
            <person name="Baker S.E."/>
            <person name="Benoit I."/>
            <person name="Brakhage A.A."/>
            <person name="Braus G.H."/>
            <person name="Fischer R."/>
            <person name="Frisvad J.C."/>
            <person name="Goldman G.H."/>
            <person name="Houbraken J."/>
            <person name="Oakley B."/>
            <person name="Pocsi I."/>
            <person name="Scazzocchio C."/>
            <person name="Seiboth B."/>
            <person name="vanKuyk P.A."/>
            <person name="Wortman J."/>
            <person name="Dyer P.S."/>
            <person name="Grigoriev I.V."/>
        </authorList>
    </citation>
    <scope>NUCLEOTIDE SEQUENCE [LARGE SCALE GENOMIC DNA]</scope>
    <source>
        <strain evidence="3">CBS 506.65</strain>
    </source>
</reference>
<name>A0A1L9S9P7_9EURO</name>
<dbReference type="AlphaFoldDB" id="A0A1L9S9P7"/>
<dbReference type="PANTHER" id="PTHR37540">
    <property type="entry name" value="TRANSCRIPTION FACTOR (ACR-2), PUTATIVE-RELATED-RELATED"/>
    <property type="match status" value="1"/>
</dbReference>
<dbReference type="STRING" id="1073090.A0A1L9S9P7"/>